<dbReference type="Proteomes" id="UP000735302">
    <property type="component" value="Unassembled WGS sequence"/>
</dbReference>
<dbReference type="EMBL" id="BLXT01008169">
    <property type="protein sequence ID" value="GFO46178.1"/>
    <property type="molecule type" value="Genomic_DNA"/>
</dbReference>
<dbReference type="AlphaFoldDB" id="A0AAV4DQ42"/>
<organism evidence="2 3">
    <name type="scientific">Plakobranchus ocellatus</name>
    <dbReference type="NCBI Taxonomy" id="259542"/>
    <lineage>
        <taxon>Eukaryota</taxon>
        <taxon>Metazoa</taxon>
        <taxon>Spiralia</taxon>
        <taxon>Lophotrochozoa</taxon>
        <taxon>Mollusca</taxon>
        <taxon>Gastropoda</taxon>
        <taxon>Heterobranchia</taxon>
        <taxon>Euthyneura</taxon>
        <taxon>Panpulmonata</taxon>
        <taxon>Sacoglossa</taxon>
        <taxon>Placobranchoidea</taxon>
        <taxon>Plakobranchidae</taxon>
        <taxon>Plakobranchus</taxon>
    </lineage>
</organism>
<evidence type="ECO:0000313" key="3">
    <source>
        <dbReference type="Proteomes" id="UP000735302"/>
    </source>
</evidence>
<sequence>MVGGGDRKISAVGIQQCGVTCRKKECWRVRTKTPSLTGLYERPLPNAEIVLAPRNHPVDYYQGDPVDADDSDEYDESAVAALVAGVVDAVGGFPAENAHRGVASGSRPVAWTAGRRELQTSAPTDRWRPERSLFGQ</sequence>
<proteinExistence type="predicted"/>
<accession>A0AAV4DQ42</accession>
<protein>
    <submittedName>
        <fullName evidence="2">Uncharacterized protein</fullName>
    </submittedName>
</protein>
<feature type="region of interest" description="Disordered" evidence="1">
    <location>
        <begin position="113"/>
        <end position="136"/>
    </location>
</feature>
<keyword evidence="3" id="KW-1185">Reference proteome</keyword>
<gene>
    <name evidence="2" type="ORF">PoB_007268300</name>
</gene>
<feature type="compositionally biased region" description="Basic and acidic residues" evidence="1">
    <location>
        <begin position="125"/>
        <end position="136"/>
    </location>
</feature>
<evidence type="ECO:0000313" key="2">
    <source>
        <dbReference type="EMBL" id="GFO46178.1"/>
    </source>
</evidence>
<comment type="caution">
    <text evidence="2">The sequence shown here is derived from an EMBL/GenBank/DDBJ whole genome shotgun (WGS) entry which is preliminary data.</text>
</comment>
<name>A0AAV4DQ42_9GAST</name>
<evidence type="ECO:0000256" key="1">
    <source>
        <dbReference type="SAM" id="MobiDB-lite"/>
    </source>
</evidence>
<reference evidence="2 3" key="1">
    <citation type="journal article" date="2021" name="Elife">
        <title>Chloroplast acquisition without the gene transfer in kleptoplastic sea slugs, Plakobranchus ocellatus.</title>
        <authorList>
            <person name="Maeda T."/>
            <person name="Takahashi S."/>
            <person name="Yoshida T."/>
            <person name="Shimamura S."/>
            <person name="Takaki Y."/>
            <person name="Nagai Y."/>
            <person name="Toyoda A."/>
            <person name="Suzuki Y."/>
            <person name="Arimoto A."/>
            <person name="Ishii H."/>
            <person name="Satoh N."/>
            <person name="Nishiyama T."/>
            <person name="Hasebe M."/>
            <person name="Maruyama T."/>
            <person name="Minagawa J."/>
            <person name="Obokata J."/>
            <person name="Shigenobu S."/>
        </authorList>
    </citation>
    <scope>NUCLEOTIDE SEQUENCE [LARGE SCALE GENOMIC DNA]</scope>
</reference>